<keyword evidence="3" id="KW-1185">Reference proteome</keyword>
<dbReference type="OrthoDB" id="310278at2759"/>
<dbReference type="InParanoid" id="A0A0V0Q767"/>
<evidence type="ECO:0000313" key="3">
    <source>
        <dbReference type="Proteomes" id="UP000054937"/>
    </source>
</evidence>
<dbReference type="OMA" id="RCKYENT"/>
<proteinExistence type="predicted"/>
<dbReference type="Proteomes" id="UP000054937">
    <property type="component" value="Unassembled WGS sequence"/>
</dbReference>
<accession>A0A0V0Q767</accession>
<feature type="compositionally biased region" description="Basic and acidic residues" evidence="1">
    <location>
        <begin position="1"/>
        <end position="12"/>
    </location>
</feature>
<protein>
    <submittedName>
        <fullName evidence="2">Uncharacterized protein</fullName>
    </submittedName>
</protein>
<gene>
    <name evidence="2" type="ORF">PPERSA_07302</name>
</gene>
<evidence type="ECO:0000256" key="1">
    <source>
        <dbReference type="SAM" id="MobiDB-lite"/>
    </source>
</evidence>
<evidence type="ECO:0000313" key="2">
    <source>
        <dbReference type="EMBL" id="KRW98077.1"/>
    </source>
</evidence>
<dbReference type="AlphaFoldDB" id="A0A0V0Q767"/>
<comment type="caution">
    <text evidence="2">The sequence shown here is derived from an EMBL/GenBank/DDBJ whole genome shotgun (WGS) entry which is preliminary data.</text>
</comment>
<organism evidence="2 3">
    <name type="scientific">Pseudocohnilembus persalinus</name>
    <name type="common">Ciliate</name>
    <dbReference type="NCBI Taxonomy" id="266149"/>
    <lineage>
        <taxon>Eukaryota</taxon>
        <taxon>Sar</taxon>
        <taxon>Alveolata</taxon>
        <taxon>Ciliophora</taxon>
        <taxon>Intramacronucleata</taxon>
        <taxon>Oligohymenophorea</taxon>
        <taxon>Scuticociliatia</taxon>
        <taxon>Philasterida</taxon>
        <taxon>Pseudocohnilembidae</taxon>
        <taxon>Pseudocohnilembus</taxon>
    </lineage>
</organism>
<feature type="region of interest" description="Disordered" evidence="1">
    <location>
        <begin position="1"/>
        <end position="23"/>
    </location>
</feature>
<reference evidence="2 3" key="1">
    <citation type="journal article" date="2015" name="Sci. Rep.">
        <title>Genome of the facultative scuticociliatosis pathogen Pseudocohnilembus persalinus provides insight into its virulence through horizontal gene transfer.</title>
        <authorList>
            <person name="Xiong J."/>
            <person name="Wang G."/>
            <person name="Cheng J."/>
            <person name="Tian M."/>
            <person name="Pan X."/>
            <person name="Warren A."/>
            <person name="Jiang C."/>
            <person name="Yuan D."/>
            <person name="Miao W."/>
        </authorList>
    </citation>
    <scope>NUCLEOTIDE SEQUENCE [LARGE SCALE GENOMIC DNA]</scope>
    <source>
        <strain evidence="2">36N120E</strain>
    </source>
</reference>
<name>A0A0V0Q767_PSEPJ</name>
<dbReference type="EMBL" id="LDAU01000286">
    <property type="protein sequence ID" value="KRW98077.1"/>
    <property type="molecule type" value="Genomic_DNA"/>
</dbReference>
<sequence length="161" mass="18951">MSKKDGKLKDFGRNQYINTQQTESYRQQLQKESKILQAKTKADIEKLHPYFKVNNNYLALLKTDPEQNNQNAVNTLHPLEQLGQQENEYCQKCTKDRQFCPHKNQQRIEKRTQELQYPVTSTQQIGWRKPIDTTVGHTGYGLKSTIQSFNTNFRSTQKKKE</sequence>